<comment type="caution">
    <text evidence="6">The sequence shown here is derived from an EMBL/GenBank/DDBJ whole genome shotgun (WGS) entry which is preliminary data.</text>
</comment>
<evidence type="ECO:0000256" key="1">
    <source>
        <dbReference type="ARBA" id="ARBA00009986"/>
    </source>
</evidence>
<dbReference type="NCBIfam" id="TIGR01780">
    <property type="entry name" value="SSADH"/>
    <property type="match status" value="1"/>
</dbReference>
<dbReference type="eggNOG" id="COG1012">
    <property type="taxonomic scope" value="Bacteria"/>
</dbReference>
<dbReference type="InterPro" id="IPR016163">
    <property type="entry name" value="Ald_DH_C"/>
</dbReference>
<dbReference type="InterPro" id="IPR016162">
    <property type="entry name" value="Ald_DH_N"/>
</dbReference>
<organism evidence="6 7">
    <name type="scientific">Vibrio brasiliensis LMG 20546</name>
    <dbReference type="NCBI Taxonomy" id="945543"/>
    <lineage>
        <taxon>Bacteria</taxon>
        <taxon>Pseudomonadati</taxon>
        <taxon>Pseudomonadota</taxon>
        <taxon>Gammaproteobacteria</taxon>
        <taxon>Vibrionales</taxon>
        <taxon>Vibrionaceae</taxon>
        <taxon>Vibrio</taxon>
        <taxon>Vibrio oreintalis group</taxon>
    </lineage>
</organism>
<evidence type="ECO:0000313" key="7">
    <source>
        <dbReference type="Proteomes" id="UP000004371"/>
    </source>
</evidence>
<protein>
    <submittedName>
        <fullName evidence="6">Succinate-semialdehyde dehydrogenase I</fullName>
    </submittedName>
</protein>
<dbReference type="InterPro" id="IPR015590">
    <property type="entry name" value="Aldehyde_DH_dom"/>
</dbReference>
<dbReference type="InterPro" id="IPR029510">
    <property type="entry name" value="Ald_DH_CS_GLU"/>
</dbReference>
<dbReference type="FunFam" id="3.40.605.10:FF:000026">
    <property type="entry name" value="Aldehyde dehydrogenase, putative"/>
    <property type="match status" value="1"/>
</dbReference>
<dbReference type="PROSITE" id="PS00070">
    <property type="entry name" value="ALDEHYDE_DEHYDR_CYS"/>
    <property type="match status" value="1"/>
</dbReference>
<dbReference type="Gene3D" id="3.40.309.10">
    <property type="entry name" value="Aldehyde Dehydrogenase, Chain A, domain 2"/>
    <property type="match status" value="1"/>
</dbReference>
<dbReference type="OrthoDB" id="9812625at2"/>
<accession>E8LXR3</accession>
<dbReference type="GO" id="GO:0009450">
    <property type="term" value="P:gamma-aminobutyric acid catabolic process"/>
    <property type="evidence" value="ECO:0007669"/>
    <property type="project" value="InterPro"/>
</dbReference>
<dbReference type="InterPro" id="IPR050740">
    <property type="entry name" value="Aldehyde_DH_Superfamily"/>
</dbReference>
<dbReference type="PROSITE" id="PS00687">
    <property type="entry name" value="ALDEHYDE_DEHYDR_GLU"/>
    <property type="match status" value="1"/>
</dbReference>
<proteinExistence type="inferred from homology"/>
<dbReference type="PANTHER" id="PTHR43353:SF5">
    <property type="entry name" value="SUCCINATE-SEMIALDEHYDE DEHYDROGENASE, MITOCHONDRIAL"/>
    <property type="match status" value="1"/>
</dbReference>
<dbReference type="SUPFAM" id="SSF53720">
    <property type="entry name" value="ALDH-like"/>
    <property type="match status" value="1"/>
</dbReference>
<dbReference type="GO" id="GO:0004777">
    <property type="term" value="F:succinate-semialdehyde dehydrogenase (NAD+) activity"/>
    <property type="evidence" value="ECO:0007669"/>
    <property type="project" value="TreeGrafter"/>
</dbReference>
<dbReference type="FunFam" id="3.40.309.10:FF:000004">
    <property type="entry name" value="Succinate-semialdehyde dehydrogenase I"/>
    <property type="match status" value="1"/>
</dbReference>
<dbReference type="Gene3D" id="3.40.605.10">
    <property type="entry name" value="Aldehyde Dehydrogenase, Chain A, domain 1"/>
    <property type="match status" value="1"/>
</dbReference>
<evidence type="ECO:0000256" key="3">
    <source>
        <dbReference type="PROSITE-ProRule" id="PRU10007"/>
    </source>
</evidence>
<dbReference type="Pfam" id="PF00171">
    <property type="entry name" value="Aldedh"/>
    <property type="match status" value="1"/>
</dbReference>
<dbReference type="EMBL" id="AEVS01000084">
    <property type="protein sequence ID" value="EGA64481.1"/>
    <property type="molecule type" value="Genomic_DNA"/>
</dbReference>
<dbReference type="PANTHER" id="PTHR43353">
    <property type="entry name" value="SUCCINATE-SEMIALDEHYDE DEHYDROGENASE, MITOCHONDRIAL"/>
    <property type="match status" value="1"/>
</dbReference>
<keyword evidence="2 4" id="KW-0560">Oxidoreductase</keyword>
<evidence type="ECO:0000259" key="5">
    <source>
        <dbReference type="Pfam" id="PF00171"/>
    </source>
</evidence>
<feature type="active site" evidence="3">
    <location>
        <position position="254"/>
    </location>
</feature>
<evidence type="ECO:0000313" key="6">
    <source>
        <dbReference type="EMBL" id="EGA64481.1"/>
    </source>
</evidence>
<name>E8LXR3_9VIBR</name>
<dbReference type="FunFam" id="3.40.605.10:FF:000005">
    <property type="entry name" value="Succinate-semialdehyde dehydrogenase I"/>
    <property type="match status" value="1"/>
</dbReference>
<dbReference type="InterPro" id="IPR010102">
    <property type="entry name" value="Succ_semiAld_DH"/>
</dbReference>
<dbReference type="CDD" id="cd07103">
    <property type="entry name" value="ALDH_F5_SSADH_GabD"/>
    <property type="match status" value="1"/>
</dbReference>
<dbReference type="Proteomes" id="UP000004371">
    <property type="component" value="Unassembled WGS sequence"/>
</dbReference>
<dbReference type="InterPro" id="IPR016160">
    <property type="entry name" value="Ald_DH_CS_CYS"/>
</dbReference>
<reference evidence="6 7" key="1">
    <citation type="journal article" date="2012" name="Int. J. Syst. Evol. Microbiol.">
        <title>Vibrio caribbeanicus sp. nov., isolated from the marine sponge Scleritoderma cyanea.</title>
        <authorList>
            <person name="Hoffmann M."/>
            <person name="Monday S.R."/>
            <person name="Allard M.W."/>
            <person name="Strain E.A."/>
            <person name="Whittaker P."/>
            <person name="Naum M."/>
            <person name="McCarthy P.J."/>
            <person name="Lopez J.V."/>
            <person name="Fischer M."/>
            <person name="Brown E.W."/>
        </authorList>
    </citation>
    <scope>NUCLEOTIDE SEQUENCE [LARGE SCALE GENOMIC DNA]</scope>
    <source>
        <strain evidence="6 7">LMG 20546</strain>
    </source>
</reference>
<dbReference type="STRING" id="945543.VIBR0546_16738"/>
<dbReference type="InterPro" id="IPR016161">
    <property type="entry name" value="Ald_DH/histidinol_DH"/>
</dbReference>
<evidence type="ECO:0000256" key="4">
    <source>
        <dbReference type="RuleBase" id="RU003345"/>
    </source>
</evidence>
<keyword evidence="7" id="KW-1185">Reference proteome</keyword>
<comment type="similarity">
    <text evidence="1 4">Belongs to the aldehyde dehydrogenase family.</text>
</comment>
<gene>
    <name evidence="6" type="ORF">VIBR0546_16738</name>
</gene>
<dbReference type="AlphaFoldDB" id="E8LXR3"/>
<feature type="domain" description="Aldehyde dehydrogenase" evidence="5">
    <location>
        <begin position="17"/>
        <end position="476"/>
    </location>
</feature>
<dbReference type="RefSeq" id="WP_006880638.1">
    <property type="nucleotide sequence ID" value="NZ_AEVS01000084.1"/>
</dbReference>
<evidence type="ECO:0000256" key="2">
    <source>
        <dbReference type="ARBA" id="ARBA00023002"/>
    </source>
</evidence>
<sequence length="485" mass="52475">MKDLDLVFSQGYINGEWVEASNGSVVNIVNPANGETITSVPDMGKQEAETAVIAAHEAFKSWRKTSAKQRASLLKKWFDLMVENAESLATLLTSEQGKPYKEAYGEVLYGASFLEWFAEEAKRTYGDIIPAANGHNRYMTLKQPVGVVSAITPWNFPVAMITRKVGPALAAGCTVVIKPGEDTPLCALAMAALAEQAGIPKGVVNVVTTARPAEVGEVLCQHPLVRKVSFTGSTPVGKLILRQAADTVKKVSMELGGNAPFIVFEDADIEKAVQGAVLSKYRNAGQTCVCTNRLYVHDDIYDQFMARYCEVVTGLKIGDGLVDGTDIGPLINHKAVEKVSGLVEEAIEQGAKLALGGAVSDVGCQFYQPTILTDVTEQMDIAHQELFGPVSTVFRFNNEADVIERANATPYGLAAYFYTRDNSRVWRVSEELEYGIVGINEGIISTEVAPFGGVKESGCGREGSKYGIDDYLEVKYLCTAIDERA</sequence>